<organism evidence="9 10">
    <name type="scientific">Candidatus Mancarchaeum acidiphilum</name>
    <dbReference type="NCBI Taxonomy" id="1920749"/>
    <lineage>
        <taxon>Archaea</taxon>
        <taxon>Candidatus Micrarchaeota</taxon>
        <taxon>Candidatus Mancarchaeum</taxon>
    </lineage>
</organism>
<evidence type="ECO:0000256" key="4">
    <source>
        <dbReference type="ARBA" id="ARBA00023002"/>
    </source>
</evidence>
<dbReference type="EC" id="1.15.1.1" evidence="2 6"/>
<dbReference type="GeneID" id="33313785"/>
<gene>
    <name evidence="9" type="ORF">Mia14_0227</name>
</gene>
<reference evidence="9 10" key="1">
    <citation type="journal article" date="2017" name="Nat. Commun.">
        <title>'ARMAN' archaea depend on association with euryarchaeal host in culture and in situ.</title>
        <authorList>
            <person name="Golyshina O."/>
            <person name="Toshchakov S."/>
            <person name="Makarova K."/>
            <person name="Gavrilov S."/>
            <person name="Korzhenkov A."/>
            <person name="La Cono V."/>
            <person name="Arcadi E."/>
            <person name="Nechitaylo T."/>
            <person name="Ferrer M."/>
            <person name="Kublanov I."/>
            <person name="Wolf Y."/>
            <person name="Yakimov M."/>
            <person name="Golyshin P."/>
            <person name="Slesarev A."/>
            <person name="Kozyavkin S."/>
        </authorList>
    </citation>
    <scope>NUCLEOTIDE SEQUENCE [LARGE SCALE GENOMIC DNA]</scope>
    <source>
        <strain evidence="9 10">Mia14</strain>
    </source>
</reference>
<dbReference type="OrthoDB" id="32917at2157"/>
<dbReference type="PRINTS" id="PR01703">
    <property type="entry name" value="MNSODISMTASE"/>
</dbReference>
<dbReference type="SUPFAM" id="SSF46609">
    <property type="entry name" value="Fe,Mn superoxide dismutase (SOD), N-terminal domain"/>
    <property type="match status" value="1"/>
</dbReference>
<dbReference type="Pfam" id="PF00081">
    <property type="entry name" value="Sod_Fe_N"/>
    <property type="match status" value="1"/>
</dbReference>
<evidence type="ECO:0000256" key="1">
    <source>
        <dbReference type="ARBA" id="ARBA00008714"/>
    </source>
</evidence>
<dbReference type="Gene3D" id="1.10.287.990">
    <property type="entry name" value="Fe,Mn superoxide dismutase (SOD) domain"/>
    <property type="match status" value="1"/>
</dbReference>
<dbReference type="KEGG" id="marh:Mia14_0227"/>
<dbReference type="InterPro" id="IPR019831">
    <property type="entry name" value="Mn/Fe_SOD_N"/>
</dbReference>
<evidence type="ECO:0000256" key="6">
    <source>
        <dbReference type="RuleBase" id="RU000414"/>
    </source>
</evidence>
<dbReference type="InterPro" id="IPR036314">
    <property type="entry name" value="SOD_C_sf"/>
</dbReference>
<name>A0A218NM80_9ARCH</name>
<feature type="binding site" evidence="5">
    <location>
        <position position="176"/>
    </location>
    <ligand>
        <name>Mn(2+)</name>
        <dbReference type="ChEBI" id="CHEBI:29035"/>
    </ligand>
</feature>
<dbReference type="InterPro" id="IPR036324">
    <property type="entry name" value="Mn/Fe_SOD_N_sf"/>
</dbReference>
<dbReference type="InterPro" id="IPR019833">
    <property type="entry name" value="Mn/Fe_SOD_BS"/>
</dbReference>
<dbReference type="Pfam" id="PF02777">
    <property type="entry name" value="Sod_Fe_C"/>
    <property type="match status" value="1"/>
</dbReference>
<feature type="binding site" evidence="5">
    <location>
        <position position="180"/>
    </location>
    <ligand>
        <name>Mn(2+)</name>
        <dbReference type="ChEBI" id="CHEBI:29035"/>
    </ligand>
</feature>
<dbReference type="AlphaFoldDB" id="A0A218NM80"/>
<dbReference type="Proteomes" id="UP000197679">
    <property type="component" value="Chromosome"/>
</dbReference>
<dbReference type="InterPro" id="IPR050265">
    <property type="entry name" value="Fe/Mn_Superoxide_Dismutase"/>
</dbReference>
<feature type="domain" description="Manganese/iron superoxide dismutase N-terminal" evidence="7">
    <location>
        <begin position="13"/>
        <end position="96"/>
    </location>
</feature>
<evidence type="ECO:0000259" key="8">
    <source>
        <dbReference type="Pfam" id="PF02777"/>
    </source>
</evidence>
<dbReference type="EMBL" id="CP019964">
    <property type="protein sequence ID" value="ASI13561.1"/>
    <property type="molecule type" value="Genomic_DNA"/>
</dbReference>
<dbReference type="PANTHER" id="PTHR11404:SF6">
    <property type="entry name" value="SUPEROXIDE DISMUTASE [MN], MITOCHONDRIAL"/>
    <property type="match status" value="1"/>
</dbReference>
<dbReference type="RefSeq" id="WP_088819726.1">
    <property type="nucleotide sequence ID" value="NZ_CP019964.1"/>
</dbReference>
<keyword evidence="10" id="KW-1185">Reference proteome</keyword>
<evidence type="ECO:0000256" key="5">
    <source>
        <dbReference type="PIRSR" id="PIRSR000349-1"/>
    </source>
</evidence>
<keyword evidence="3 5" id="KW-0479">Metal-binding</keyword>
<evidence type="ECO:0000259" key="7">
    <source>
        <dbReference type="Pfam" id="PF00081"/>
    </source>
</evidence>
<dbReference type="PANTHER" id="PTHR11404">
    <property type="entry name" value="SUPEROXIDE DISMUTASE 2"/>
    <property type="match status" value="1"/>
</dbReference>
<comment type="similarity">
    <text evidence="1 6">Belongs to the iron/manganese superoxide dismutase family.</text>
</comment>
<comment type="function">
    <text evidence="6">Destroys radicals which are normally produced within the cells and which are toxic to biological systems.</text>
</comment>
<dbReference type="InterPro" id="IPR019832">
    <property type="entry name" value="Mn/Fe_SOD_C"/>
</dbReference>
<evidence type="ECO:0000256" key="2">
    <source>
        <dbReference type="ARBA" id="ARBA00012682"/>
    </source>
</evidence>
<keyword evidence="4 6" id="KW-0560">Oxidoreductase</keyword>
<feature type="binding site" evidence="5">
    <location>
        <position position="38"/>
    </location>
    <ligand>
        <name>Mn(2+)</name>
        <dbReference type="ChEBI" id="CHEBI:29035"/>
    </ligand>
</feature>
<dbReference type="InterPro" id="IPR001189">
    <property type="entry name" value="Mn/Fe_SOD"/>
</dbReference>
<dbReference type="GO" id="GO:0046872">
    <property type="term" value="F:metal ion binding"/>
    <property type="evidence" value="ECO:0007669"/>
    <property type="project" value="UniProtKB-KW"/>
</dbReference>
<comment type="catalytic activity">
    <reaction evidence="6">
        <text>2 superoxide + 2 H(+) = H2O2 + O2</text>
        <dbReference type="Rhea" id="RHEA:20696"/>
        <dbReference type="ChEBI" id="CHEBI:15378"/>
        <dbReference type="ChEBI" id="CHEBI:15379"/>
        <dbReference type="ChEBI" id="CHEBI:16240"/>
        <dbReference type="ChEBI" id="CHEBI:18421"/>
        <dbReference type="EC" id="1.15.1.1"/>
    </reaction>
</comment>
<evidence type="ECO:0000313" key="10">
    <source>
        <dbReference type="Proteomes" id="UP000197679"/>
    </source>
</evidence>
<dbReference type="SUPFAM" id="SSF54719">
    <property type="entry name" value="Fe,Mn superoxide dismutase (SOD), C-terminal domain"/>
    <property type="match status" value="1"/>
</dbReference>
<evidence type="ECO:0000313" key="9">
    <source>
        <dbReference type="EMBL" id="ASI13561.1"/>
    </source>
</evidence>
<sequence>MEGENLPKELLKKYELPQLPYKLDALEPYISKDIMDLHYNAHHKGYVNSSNTFVDRFNKVIKGDLPAGDYDMQGLMRGLVFNINGHKLHSLYWNNMGEPGNKGGGTPGGELADMINKQYGSFDKFKGLFNEAANSLPGTGWTVLYYETENSNLQIMTFENHFQNHIAELPVLMIMDEFEHAYYLQYKNKRADYVNAWWNIVNWEEVDKKLRKVKE</sequence>
<evidence type="ECO:0000256" key="3">
    <source>
        <dbReference type="ARBA" id="ARBA00022723"/>
    </source>
</evidence>
<dbReference type="GO" id="GO:0004784">
    <property type="term" value="F:superoxide dismutase activity"/>
    <property type="evidence" value="ECO:0007669"/>
    <property type="project" value="UniProtKB-EC"/>
</dbReference>
<feature type="binding site" evidence="5">
    <location>
        <position position="89"/>
    </location>
    <ligand>
        <name>Mn(2+)</name>
        <dbReference type="ChEBI" id="CHEBI:29035"/>
    </ligand>
</feature>
<dbReference type="PIRSF" id="PIRSF000349">
    <property type="entry name" value="SODismutase"/>
    <property type="match status" value="1"/>
</dbReference>
<dbReference type="FunFam" id="3.55.40.20:FF:000004">
    <property type="entry name" value="Superoxide dismutase [Fe]"/>
    <property type="match status" value="1"/>
</dbReference>
<protein>
    <recommendedName>
        <fullName evidence="2 6">Superoxide dismutase</fullName>
        <ecNumber evidence="2 6">1.15.1.1</ecNumber>
    </recommendedName>
</protein>
<proteinExistence type="inferred from homology"/>
<dbReference type="PROSITE" id="PS00088">
    <property type="entry name" value="SOD_MN"/>
    <property type="match status" value="1"/>
</dbReference>
<dbReference type="Gene3D" id="3.55.40.20">
    <property type="entry name" value="Iron/manganese superoxide dismutase, C-terminal domain"/>
    <property type="match status" value="1"/>
</dbReference>
<accession>A0A218NM80</accession>
<feature type="domain" description="Manganese/iron superoxide dismutase C-terminal" evidence="8">
    <location>
        <begin position="108"/>
        <end position="208"/>
    </location>
</feature>